<dbReference type="GO" id="GO:0008270">
    <property type="term" value="F:zinc ion binding"/>
    <property type="evidence" value="ECO:0007669"/>
    <property type="project" value="InterPro"/>
</dbReference>
<evidence type="ECO:0000313" key="5">
    <source>
        <dbReference type="Proteomes" id="UP001152795"/>
    </source>
</evidence>
<dbReference type="Pfam" id="PF08240">
    <property type="entry name" value="ADH_N"/>
    <property type="match status" value="1"/>
</dbReference>
<dbReference type="SMART" id="SM00829">
    <property type="entry name" value="PKS_ER"/>
    <property type="match status" value="1"/>
</dbReference>
<keyword evidence="5" id="KW-1185">Reference proteome</keyword>
<feature type="region of interest" description="Disordered" evidence="3">
    <location>
        <begin position="1"/>
        <end position="20"/>
    </location>
</feature>
<protein>
    <submittedName>
        <fullName evidence="4">Synaptic vesicle membrane VAT-1 homolog</fullName>
    </submittedName>
</protein>
<gene>
    <name evidence="4" type="ORF">PACLA_8A071103</name>
</gene>
<evidence type="ECO:0000256" key="1">
    <source>
        <dbReference type="ARBA" id="ARBA00010371"/>
    </source>
</evidence>
<name>A0A6S7J0G2_PARCT</name>
<dbReference type="AlphaFoldDB" id="A0A6S7J0G2"/>
<dbReference type="EMBL" id="CACRXK020012689">
    <property type="protein sequence ID" value="CAB4023798.1"/>
    <property type="molecule type" value="Genomic_DNA"/>
</dbReference>
<comment type="caution">
    <text evidence="4">The sequence shown here is derived from an EMBL/GenBank/DDBJ whole genome shotgun (WGS) entry which is preliminary data.</text>
</comment>
<dbReference type="GO" id="GO:0016491">
    <property type="term" value="F:oxidoreductase activity"/>
    <property type="evidence" value="ECO:0007669"/>
    <property type="project" value="UniProtKB-KW"/>
</dbReference>
<feature type="compositionally biased region" description="Low complexity" evidence="3">
    <location>
        <begin position="1"/>
        <end position="17"/>
    </location>
</feature>
<proteinExistence type="inferred from homology"/>
<organism evidence="4 5">
    <name type="scientific">Paramuricea clavata</name>
    <name type="common">Red gorgonian</name>
    <name type="synonym">Violescent sea-whip</name>
    <dbReference type="NCBI Taxonomy" id="317549"/>
    <lineage>
        <taxon>Eukaryota</taxon>
        <taxon>Metazoa</taxon>
        <taxon>Cnidaria</taxon>
        <taxon>Anthozoa</taxon>
        <taxon>Octocorallia</taxon>
        <taxon>Malacalcyonacea</taxon>
        <taxon>Plexauridae</taxon>
        <taxon>Paramuricea</taxon>
    </lineage>
</organism>
<dbReference type="PANTHER" id="PTHR44054:SF1">
    <property type="entry name" value="SYNAPTIC VESICLE MEMBRANE PROTEIN VAT-1 HOMOLOG"/>
    <property type="match status" value="1"/>
</dbReference>
<evidence type="ECO:0000256" key="3">
    <source>
        <dbReference type="SAM" id="MobiDB-lite"/>
    </source>
</evidence>
<dbReference type="InterPro" id="IPR011032">
    <property type="entry name" value="GroES-like_sf"/>
</dbReference>
<dbReference type="SUPFAM" id="SSF50129">
    <property type="entry name" value="GroES-like"/>
    <property type="match status" value="1"/>
</dbReference>
<dbReference type="SUPFAM" id="SSF51735">
    <property type="entry name" value="NAD(P)-binding Rossmann-fold domains"/>
    <property type="match status" value="1"/>
</dbReference>
<dbReference type="InterPro" id="IPR013149">
    <property type="entry name" value="ADH-like_C"/>
</dbReference>
<feature type="non-terminal residue" evidence="4">
    <location>
        <position position="264"/>
    </location>
</feature>
<keyword evidence="2" id="KW-0560">Oxidoreductase</keyword>
<dbReference type="InterPro" id="IPR020843">
    <property type="entry name" value="ER"/>
</dbReference>
<dbReference type="OrthoDB" id="203908at2759"/>
<dbReference type="InterPro" id="IPR013154">
    <property type="entry name" value="ADH-like_N"/>
</dbReference>
<sequence length="264" mass="28124">MASEEQAQAETPAAETPIDLDEKPELHRVVVLTGTGGLNKVEVHKVAKPKPGEGEVLIKIHASGLNFADIMQRQGLYPGGGPTPPYIMGFECSGVVEALGEGVTQFEVGARVVAASAKCGMMAEYVCAAVVRVYAIPDSMSFEDAAALPVNYITAYQILFDMGHLSEGESVLVQMAGGGVGVAATQLCKTVPNVTVFGTASQPKHEKIKEQGVTHPIDYRNNCFAKEVRKIQPDGVDIVMDPLGGKDTMKGYDLLKPFGRIICF</sequence>
<evidence type="ECO:0000313" key="4">
    <source>
        <dbReference type="EMBL" id="CAB4023798.1"/>
    </source>
</evidence>
<reference evidence="4" key="1">
    <citation type="submission" date="2020-04" db="EMBL/GenBank/DDBJ databases">
        <authorList>
            <person name="Alioto T."/>
            <person name="Alioto T."/>
            <person name="Gomez Garrido J."/>
        </authorList>
    </citation>
    <scope>NUCLEOTIDE SEQUENCE</scope>
    <source>
        <strain evidence="4">A484AB</strain>
    </source>
</reference>
<dbReference type="PANTHER" id="PTHR44054">
    <property type="entry name" value="SYNAPTIC VESICLE MEMBRANE PROTEIN VAT-1 HOMOLOG-LIKE"/>
    <property type="match status" value="1"/>
</dbReference>
<dbReference type="InterPro" id="IPR036291">
    <property type="entry name" value="NAD(P)-bd_dom_sf"/>
</dbReference>
<evidence type="ECO:0000256" key="2">
    <source>
        <dbReference type="ARBA" id="ARBA00023002"/>
    </source>
</evidence>
<dbReference type="PROSITE" id="PS01162">
    <property type="entry name" value="QOR_ZETA_CRYSTAL"/>
    <property type="match status" value="1"/>
</dbReference>
<dbReference type="Gene3D" id="3.90.180.10">
    <property type="entry name" value="Medium-chain alcohol dehydrogenases, catalytic domain"/>
    <property type="match status" value="1"/>
</dbReference>
<dbReference type="InterPro" id="IPR052100">
    <property type="entry name" value="SV-ATPase_mito-regulator"/>
</dbReference>
<dbReference type="Proteomes" id="UP001152795">
    <property type="component" value="Unassembled WGS sequence"/>
</dbReference>
<comment type="similarity">
    <text evidence="1">Belongs to the zinc-containing alcohol dehydrogenase family. Quinone oxidoreductase subfamily.</text>
</comment>
<accession>A0A6S7J0G2</accession>
<dbReference type="Gene3D" id="3.40.50.720">
    <property type="entry name" value="NAD(P)-binding Rossmann-like Domain"/>
    <property type="match status" value="1"/>
</dbReference>
<dbReference type="Pfam" id="PF00107">
    <property type="entry name" value="ADH_zinc_N"/>
    <property type="match status" value="1"/>
</dbReference>
<dbReference type="InterPro" id="IPR002364">
    <property type="entry name" value="Quin_OxRdtase/zeta-crystal_CS"/>
</dbReference>